<dbReference type="NCBIfam" id="TIGR01783">
    <property type="entry name" value="TonB-siderophor"/>
    <property type="match status" value="1"/>
</dbReference>
<evidence type="ECO:0000256" key="7">
    <source>
        <dbReference type="ARBA" id="ARBA00022729"/>
    </source>
</evidence>
<dbReference type="InterPro" id="IPR001763">
    <property type="entry name" value="Rhodanese-like_dom"/>
</dbReference>
<dbReference type="PANTHER" id="PTHR32552">
    <property type="entry name" value="FERRICHROME IRON RECEPTOR-RELATED"/>
    <property type="match status" value="1"/>
</dbReference>
<dbReference type="InterPro" id="IPR039426">
    <property type="entry name" value="TonB-dep_rcpt-like"/>
</dbReference>
<gene>
    <name evidence="18" type="ORF">CQA69_01280</name>
</gene>
<evidence type="ECO:0000256" key="3">
    <source>
        <dbReference type="ARBA" id="ARBA00022448"/>
    </source>
</evidence>
<evidence type="ECO:0000256" key="1">
    <source>
        <dbReference type="ARBA" id="ARBA00004571"/>
    </source>
</evidence>
<keyword evidence="4 14" id="KW-1134">Transmembrane beta strand</keyword>
<dbReference type="EMBL" id="NXLZ01000002">
    <property type="protein sequence ID" value="TKX31688.1"/>
    <property type="molecule type" value="Genomic_DNA"/>
</dbReference>
<name>A0A4U7BIG7_9BACT</name>
<evidence type="ECO:0000256" key="5">
    <source>
        <dbReference type="ARBA" id="ARBA00022496"/>
    </source>
</evidence>
<evidence type="ECO:0000256" key="6">
    <source>
        <dbReference type="ARBA" id="ARBA00022692"/>
    </source>
</evidence>
<dbReference type="PANTHER" id="PTHR32552:SF68">
    <property type="entry name" value="FERRICHROME OUTER MEMBRANE TRANSPORTER_PHAGE RECEPTOR"/>
    <property type="match status" value="1"/>
</dbReference>
<evidence type="ECO:0000256" key="11">
    <source>
        <dbReference type="ARBA" id="ARBA00023136"/>
    </source>
</evidence>
<dbReference type="RefSeq" id="WP_137620038.1">
    <property type="nucleotide sequence ID" value="NZ_NXLZ01000002.1"/>
</dbReference>
<feature type="signal peptide" evidence="16">
    <location>
        <begin position="1"/>
        <end position="21"/>
    </location>
</feature>
<organism evidence="18 19">
    <name type="scientific">Campylobacter estrildidarum</name>
    <dbReference type="NCBI Taxonomy" id="2510189"/>
    <lineage>
        <taxon>Bacteria</taxon>
        <taxon>Pseudomonadati</taxon>
        <taxon>Campylobacterota</taxon>
        <taxon>Epsilonproteobacteria</taxon>
        <taxon>Campylobacterales</taxon>
        <taxon>Campylobacteraceae</taxon>
        <taxon>Campylobacter</taxon>
    </lineage>
</organism>
<evidence type="ECO:0000256" key="8">
    <source>
        <dbReference type="ARBA" id="ARBA00023004"/>
    </source>
</evidence>
<keyword evidence="13 14" id="KW-0998">Cell outer membrane</keyword>
<dbReference type="GO" id="GO:0038023">
    <property type="term" value="F:signaling receptor activity"/>
    <property type="evidence" value="ECO:0007669"/>
    <property type="project" value="InterPro"/>
</dbReference>
<comment type="subcellular location">
    <subcellularLocation>
        <location evidence="1 14">Cell outer membrane</location>
        <topology evidence="1 14">Multi-pass membrane protein</topology>
    </subcellularLocation>
</comment>
<dbReference type="SUPFAM" id="SSF56935">
    <property type="entry name" value="Porins"/>
    <property type="match status" value="1"/>
</dbReference>
<proteinExistence type="inferred from homology"/>
<keyword evidence="3 14" id="KW-0813">Transport</keyword>
<feature type="chain" id="PRO_5020187976" evidence="16">
    <location>
        <begin position="22"/>
        <end position="681"/>
    </location>
</feature>
<evidence type="ECO:0000256" key="4">
    <source>
        <dbReference type="ARBA" id="ARBA00022452"/>
    </source>
</evidence>
<dbReference type="PROSITE" id="PS50206">
    <property type="entry name" value="RHODANESE_3"/>
    <property type="match status" value="1"/>
</dbReference>
<dbReference type="Pfam" id="PF07715">
    <property type="entry name" value="Plug"/>
    <property type="match status" value="1"/>
</dbReference>
<dbReference type="Gene3D" id="2.40.170.20">
    <property type="entry name" value="TonB-dependent receptor, beta-barrel domain"/>
    <property type="match status" value="1"/>
</dbReference>
<evidence type="ECO:0000313" key="18">
    <source>
        <dbReference type="EMBL" id="TKX31688.1"/>
    </source>
</evidence>
<sequence length="681" mass="76424">MDKKYSIPFLLISISASLALAKESSYELNAINVVGSIEKGNDKVEYLSPKSVSVIDSKQIKEQGVEQLDEITRYESGFVSQIYGADLDTTDWLKLRGFDASLVLDGTAIYKGGYFGWSPDLYGLEKIEIIKGADSLSYGSSQSGGVINLVSKRPKKTPIAEIGAKIGNSSQNGLFFDVGDKVFSTKSNFRIVGNYFRQDGQLDGTWQEHYYFAPSLAIDVSDDTFLTLLASFQYDQGVPTTGFFPVYGTLIDTPQGTIKPSTNLGSPLSDYLKRKQYSLGYEFIHHFNDQLSFVQNYRYNMEDKEQFAVSFSALDSSNPNMATRSSIILDGIARSHTLDNRLILKNTYKELENTLTSGIDYQYIYVNGKYGYGSASNVNIFDPDRSPQTKTKVPTYLVKQSQLGLYVQNRAKLYDQWILDLGMRFDKAQSDAKSFGSKSDYNINHTTFQSGLMYVFEDLGLMPFVSYSGAFRPIAGNDGQGKDYKPYESRQYEVGIKYLPYFTDGEINFSYFDIQEKNALVNADPSASIPVSIQAGKQNAKGIELGSSIALSESINYSLAYTHYFQTHTSLDTLKTIRTPMMPKNVLATKISHTFKIDQKQSFESMFGIRYVGSSTDEAGNIGIKVPSYILYDLAFGYNYDKWQARLNIDNIFDKKYVSGCYYSCYYGEGIRGILSISYKY</sequence>
<evidence type="ECO:0000256" key="10">
    <source>
        <dbReference type="ARBA" id="ARBA00023077"/>
    </source>
</evidence>
<accession>A0A4U7BIG7</accession>
<keyword evidence="5" id="KW-0410">Iron transport</keyword>
<evidence type="ECO:0000256" key="13">
    <source>
        <dbReference type="ARBA" id="ARBA00023237"/>
    </source>
</evidence>
<dbReference type="Proteomes" id="UP000308838">
    <property type="component" value="Unassembled WGS sequence"/>
</dbReference>
<dbReference type="PROSITE" id="PS52016">
    <property type="entry name" value="TONB_DEPENDENT_REC_3"/>
    <property type="match status" value="1"/>
</dbReference>
<dbReference type="OrthoDB" id="9760333at2"/>
<keyword evidence="8" id="KW-0408">Iron</keyword>
<dbReference type="CDD" id="cd01347">
    <property type="entry name" value="ligand_gated_channel"/>
    <property type="match status" value="1"/>
</dbReference>
<keyword evidence="11 14" id="KW-0472">Membrane</keyword>
<evidence type="ECO:0000256" key="15">
    <source>
        <dbReference type="RuleBase" id="RU003357"/>
    </source>
</evidence>
<comment type="caution">
    <text evidence="18">The sequence shown here is derived from an EMBL/GenBank/DDBJ whole genome shotgun (WGS) entry which is preliminary data.</text>
</comment>
<keyword evidence="6 14" id="KW-0812">Transmembrane</keyword>
<dbReference type="GO" id="GO:0015344">
    <property type="term" value="F:siderophore uptake transmembrane transporter activity"/>
    <property type="evidence" value="ECO:0007669"/>
    <property type="project" value="TreeGrafter"/>
</dbReference>
<evidence type="ECO:0000259" key="17">
    <source>
        <dbReference type="PROSITE" id="PS50206"/>
    </source>
</evidence>
<protein>
    <submittedName>
        <fullName evidence="18">TonB-dependent siderophore receptor</fullName>
    </submittedName>
</protein>
<evidence type="ECO:0000256" key="2">
    <source>
        <dbReference type="ARBA" id="ARBA00009810"/>
    </source>
</evidence>
<dbReference type="Pfam" id="PF00593">
    <property type="entry name" value="TonB_dep_Rec_b-barrel"/>
    <property type="match status" value="1"/>
</dbReference>
<dbReference type="GO" id="GO:0015891">
    <property type="term" value="P:siderophore transport"/>
    <property type="evidence" value="ECO:0007669"/>
    <property type="project" value="InterPro"/>
</dbReference>
<evidence type="ECO:0000256" key="14">
    <source>
        <dbReference type="PROSITE-ProRule" id="PRU01360"/>
    </source>
</evidence>
<dbReference type="InterPro" id="IPR000531">
    <property type="entry name" value="Beta-barrel_TonB"/>
</dbReference>
<keyword evidence="10 15" id="KW-0798">TonB box</keyword>
<dbReference type="InterPro" id="IPR010105">
    <property type="entry name" value="TonB_sidphr_rcpt"/>
</dbReference>
<keyword evidence="7 16" id="KW-0732">Signal</keyword>
<evidence type="ECO:0000313" key="19">
    <source>
        <dbReference type="Proteomes" id="UP000308838"/>
    </source>
</evidence>
<dbReference type="Gene3D" id="2.170.130.10">
    <property type="entry name" value="TonB-dependent receptor, plug domain"/>
    <property type="match status" value="1"/>
</dbReference>
<evidence type="ECO:0000256" key="9">
    <source>
        <dbReference type="ARBA" id="ARBA00023065"/>
    </source>
</evidence>
<keyword evidence="19" id="KW-1185">Reference proteome</keyword>
<dbReference type="InterPro" id="IPR012910">
    <property type="entry name" value="Plug_dom"/>
</dbReference>
<dbReference type="AlphaFoldDB" id="A0A4U7BIG7"/>
<comment type="similarity">
    <text evidence="2 14 15">Belongs to the TonB-dependent receptor family.</text>
</comment>
<dbReference type="InterPro" id="IPR036942">
    <property type="entry name" value="Beta-barrel_TonB_sf"/>
</dbReference>
<dbReference type="GO" id="GO:0009279">
    <property type="term" value="C:cell outer membrane"/>
    <property type="evidence" value="ECO:0007669"/>
    <property type="project" value="UniProtKB-SubCell"/>
</dbReference>
<feature type="domain" description="Rhodanese" evidence="17">
    <location>
        <begin position="89"/>
        <end position="126"/>
    </location>
</feature>
<reference evidence="18 19" key="1">
    <citation type="submission" date="2018-05" db="EMBL/GenBank/DDBJ databases">
        <title>Novel Campyloabacter and Helicobacter Species and Strains.</title>
        <authorList>
            <person name="Mannion A.J."/>
            <person name="Shen Z."/>
            <person name="Fox J.G."/>
        </authorList>
    </citation>
    <scope>NUCLEOTIDE SEQUENCE [LARGE SCALE GENOMIC DNA]</scope>
    <source>
        <strain evidence="19">MIT17-664</strain>
    </source>
</reference>
<evidence type="ECO:0000256" key="12">
    <source>
        <dbReference type="ARBA" id="ARBA00023170"/>
    </source>
</evidence>
<evidence type="ECO:0000256" key="16">
    <source>
        <dbReference type="SAM" id="SignalP"/>
    </source>
</evidence>
<keyword evidence="12 18" id="KW-0675">Receptor</keyword>
<keyword evidence="9" id="KW-0406">Ion transport</keyword>
<dbReference type="InterPro" id="IPR037066">
    <property type="entry name" value="Plug_dom_sf"/>
</dbReference>